<comment type="caution">
    <text evidence="1">The sequence shown here is derived from an EMBL/GenBank/DDBJ whole genome shotgun (WGS) entry which is preliminary data.</text>
</comment>
<evidence type="ECO:0000313" key="1">
    <source>
        <dbReference type="EMBL" id="KKQ36962.1"/>
    </source>
</evidence>
<sequence>MAKSELAGLDQLKEVRIVNARTSPFKIAGGKLESGQSVIMRVTGEVKRDVVTEIGNAPLILTGFYLEPLDPEKDTLSPIIKPILNPNLYPLNSNN</sequence>
<reference evidence="1 2" key="1">
    <citation type="journal article" date="2015" name="Nature">
        <title>rRNA introns, odd ribosomes, and small enigmatic genomes across a large radiation of phyla.</title>
        <authorList>
            <person name="Brown C.T."/>
            <person name="Hug L.A."/>
            <person name="Thomas B.C."/>
            <person name="Sharon I."/>
            <person name="Castelle C.J."/>
            <person name="Singh A."/>
            <person name="Wilkins M.J."/>
            <person name="Williams K.H."/>
            <person name="Banfield J.F."/>
        </authorList>
    </citation>
    <scope>NUCLEOTIDE SEQUENCE [LARGE SCALE GENOMIC DNA]</scope>
</reference>
<evidence type="ECO:0000313" key="2">
    <source>
        <dbReference type="Proteomes" id="UP000034591"/>
    </source>
</evidence>
<gene>
    <name evidence="1" type="ORF">US53_C0031G0009</name>
</gene>
<organism evidence="1 2">
    <name type="scientific">Candidatus Woesebacteria bacterium GW2011_GWA1_37_7</name>
    <dbReference type="NCBI Taxonomy" id="1618545"/>
    <lineage>
        <taxon>Bacteria</taxon>
        <taxon>Candidatus Woeseibacteriota</taxon>
    </lineage>
</organism>
<protein>
    <submittedName>
        <fullName evidence="1">Uncharacterized protein</fullName>
    </submittedName>
</protein>
<dbReference type="AlphaFoldDB" id="A0A0G0H480"/>
<accession>A0A0G0H480</accession>
<proteinExistence type="predicted"/>
<dbReference type="Proteomes" id="UP000034591">
    <property type="component" value="Unassembled WGS sequence"/>
</dbReference>
<dbReference type="EMBL" id="LBTI01000031">
    <property type="protein sequence ID" value="KKQ36962.1"/>
    <property type="molecule type" value="Genomic_DNA"/>
</dbReference>
<dbReference type="STRING" id="1618545.US53_C0031G0009"/>
<name>A0A0G0H480_9BACT</name>